<evidence type="ECO:0000313" key="11">
    <source>
        <dbReference type="RefSeq" id="XP_013391313.1"/>
    </source>
</evidence>
<dbReference type="GO" id="GO:0008146">
    <property type="term" value="F:sulfotransferase activity"/>
    <property type="evidence" value="ECO:0007669"/>
    <property type="project" value="InterPro"/>
</dbReference>
<organism evidence="11">
    <name type="scientific">Lingula anatina</name>
    <name type="common">Brachiopod</name>
    <name type="synonym">Lingula unguis</name>
    <dbReference type="NCBI Taxonomy" id="7574"/>
    <lineage>
        <taxon>Eukaryota</taxon>
        <taxon>Metazoa</taxon>
        <taxon>Spiralia</taxon>
        <taxon>Lophotrochozoa</taxon>
        <taxon>Brachiopoda</taxon>
        <taxon>Linguliformea</taxon>
        <taxon>Lingulata</taxon>
        <taxon>Lingulida</taxon>
        <taxon>Linguloidea</taxon>
        <taxon>Lingulidae</taxon>
        <taxon>Lingula</taxon>
    </lineage>
</organism>
<evidence type="ECO:0000256" key="8">
    <source>
        <dbReference type="ARBA" id="ARBA00023180"/>
    </source>
</evidence>
<evidence type="ECO:0000256" key="6">
    <source>
        <dbReference type="ARBA" id="ARBA00023034"/>
    </source>
</evidence>
<dbReference type="Pfam" id="PF03567">
    <property type="entry name" value="Sulfotransfer_2"/>
    <property type="match status" value="1"/>
</dbReference>
<name>A0A1S3HZ80_LINAN</name>
<evidence type="ECO:0000256" key="7">
    <source>
        <dbReference type="ARBA" id="ARBA00023136"/>
    </source>
</evidence>
<dbReference type="KEGG" id="lak:106159552"/>
<keyword evidence="8 9" id="KW-0325">Glycoprotein</keyword>
<keyword evidence="7" id="KW-0472">Membrane</keyword>
<evidence type="ECO:0000256" key="5">
    <source>
        <dbReference type="ARBA" id="ARBA00022989"/>
    </source>
</evidence>
<evidence type="ECO:0000313" key="10">
    <source>
        <dbReference type="Proteomes" id="UP000085678"/>
    </source>
</evidence>
<keyword evidence="4" id="KW-0812">Transmembrane</keyword>
<dbReference type="OrthoDB" id="2019940at2759"/>
<keyword evidence="6 9" id="KW-0333">Golgi apparatus</keyword>
<dbReference type="InterPro" id="IPR018011">
    <property type="entry name" value="Carb_sulfotrans_8-10"/>
</dbReference>
<evidence type="ECO:0000256" key="2">
    <source>
        <dbReference type="ARBA" id="ARBA00006339"/>
    </source>
</evidence>
<dbReference type="InterPro" id="IPR005331">
    <property type="entry name" value="Sulfotransferase"/>
</dbReference>
<evidence type="ECO:0000256" key="9">
    <source>
        <dbReference type="RuleBase" id="RU364020"/>
    </source>
</evidence>
<dbReference type="RefSeq" id="XP_013391313.1">
    <property type="nucleotide sequence ID" value="XM_013535859.2"/>
</dbReference>
<evidence type="ECO:0000256" key="3">
    <source>
        <dbReference type="ARBA" id="ARBA00022679"/>
    </source>
</evidence>
<dbReference type="EC" id="2.8.2.-" evidence="9"/>
<gene>
    <name evidence="11 12" type="primary">LOC106159552</name>
</gene>
<evidence type="ECO:0000256" key="1">
    <source>
        <dbReference type="ARBA" id="ARBA00004323"/>
    </source>
</evidence>
<dbReference type="GeneID" id="106159552"/>
<comment type="similarity">
    <text evidence="2 9">Belongs to the sulfotransferase 2 family.</text>
</comment>
<keyword evidence="5" id="KW-1133">Transmembrane helix</keyword>
<dbReference type="PANTHER" id="PTHR12137">
    <property type="entry name" value="CARBOHYDRATE SULFOTRANSFERASE"/>
    <property type="match status" value="1"/>
</dbReference>
<dbReference type="PANTHER" id="PTHR12137:SF54">
    <property type="entry name" value="CARBOHYDRATE SULFOTRANSFERASE"/>
    <property type="match status" value="1"/>
</dbReference>
<dbReference type="AlphaFoldDB" id="A0A1S3HZ80"/>
<protein>
    <recommendedName>
        <fullName evidence="9">Carbohydrate sulfotransferase</fullName>
        <ecNumber evidence="9">2.8.2.-</ecNumber>
    </recommendedName>
</protein>
<dbReference type="GO" id="GO:0016051">
    <property type="term" value="P:carbohydrate biosynthetic process"/>
    <property type="evidence" value="ECO:0007669"/>
    <property type="project" value="InterPro"/>
</dbReference>
<keyword evidence="9" id="KW-0119">Carbohydrate metabolism</keyword>
<reference evidence="11 12" key="1">
    <citation type="submission" date="2023-09" db="UniProtKB">
        <authorList>
            <consortium name="RefSeq"/>
        </authorList>
    </citation>
    <scope>IDENTIFICATION</scope>
    <source>
        <tissue evidence="11 12">Gonads</tissue>
    </source>
</reference>
<evidence type="ECO:0000313" key="12">
    <source>
        <dbReference type="RefSeq" id="XP_013391315.1"/>
    </source>
</evidence>
<keyword evidence="9" id="KW-0735">Signal-anchor</keyword>
<sequence length="394" mass="45809">MTLKRYAAVLRPLLRPCVMVTLCFVVYRLTGTRQSEVVSDVHRRQYDSLGSDIVYPYKGSIFEPDYMYTNTTQSWLQRANDLKLSSRQVSEQWLQKMHIRKQYVRDVCRKFNLSQTTLSTDSLLVEARSKLLYCKVPKIANTNWKRLLLGLAGVLKYSDFVRVKAKTIHYDLIPKHVKLLKQYTLIEREHVLKNYTKVMFIRNPLERLLSVYRNKIESKPYEHPEILSLVGNFVMSQYHGKKPGFPVHIKRAKDSVQGRMPSGENFEADLDNIPKLFPDVKITFEEFLRFILDNPFRFNAHWAPFYVICTPCTIDYDFIGDFGTLVEDAENILKVLNADPELKYPSPELGKIPTASLMDEYYGHIPNDIIVKIKTMYAVDLEMSLLVSKKGEVS</sequence>
<evidence type="ECO:0000256" key="4">
    <source>
        <dbReference type="ARBA" id="ARBA00022692"/>
    </source>
</evidence>
<proteinExistence type="inferred from homology"/>
<comment type="subcellular location">
    <subcellularLocation>
        <location evidence="1 9">Golgi apparatus membrane</location>
        <topology evidence="1 9">Single-pass type II membrane protein</topology>
    </subcellularLocation>
</comment>
<keyword evidence="10" id="KW-1185">Reference proteome</keyword>
<accession>A0A1S3HZ80</accession>
<dbReference type="GO" id="GO:0000139">
    <property type="term" value="C:Golgi membrane"/>
    <property type="evidence" value="ECO:0007669"/>
    <property type="project" value="UniProtKB-SubCell"/>
</dbReference>
<keyword evidence="3 9" id="KW-0808">Transferase</keyword>
<dbReference type="Proteomes" id="UP000085678">
    <property type="component" value="Unplaced"/>
</dbReference>
<dbReference type="RefSeq" id="XP_013391315.1">
    <property type="nucleotide sequence ID" value="XM_013535861.2"/>
</dbReference>